<proteinExistence type="predicted"/>
<dbReference type="EMBL" id="JAHYIQ010000002">
    <property type="protein sequence ID" value="KAK1134875.1"/>
    <property type="molecule type" value="Genomic_DNA"/>
</dbReference>
<dbReference type="Proteomes" id="UP001177670">
    <property type="component" value="Unassembled WGS sequence"/>
</dbReference>
<dbReference type="AlphaFoldDB" id="A0AA40GC39"/>
<sequence>MYEICMKNRRSRNRESIDGYRANDFAHGAAESEMLSFRSVAKWVTSPTRLLELATRFPQGHRVGDTALETDVCAVTFDAACPQDQPLFLFTNFVQDVRETLVRS</sequence>
<comment type="caution">
    <text evidence="1">The sequence shown here is derived from an EMBL/GenBank/DDBJ whole genome shotgun (WGS) entry which is preliminary data.</text>
</comment>
<name>A0AA40GC39_9HYME</name>
<organism evidence="1 2">
    <name type="scientific">Melipona bicolor</name>
    <dbReference type="NCBI Taxonomy" id="60889"/>
    <lineage>
        <taxon>Eukaryota</taxon>
        <taxon>Metazoa</taxon>
        <taxon>Ecdysozoa</taxon>
        <taxon>Arthropoda</taxon>
        <taxon>Hexapoda</taxon>
        <taxon>Insecta</taxon>
        <taxon>Pterygota</taxon>
        <taxon>Neoptera</taxon>
        <taxon>Endopterygota</taxon>
        <taxon>Hymenoptera</taxon>
        <taxon>Apocrita</taxon>
        <taxon>Aculeata</taxon>
        <taxon>Apoidea</taxon>
        <taxon>Anthophila</taxon>
        <taxon>Apidae</taxon>
        <taxon>Melipona</taxon>
    </lineage>
</organism>
<accession>A0AA40GC39</accession>
<protein>
    <submittedName>
        <fullName evidence="1">Uncharacterized protein</fullName>
    </submittedName>
</protein>
<keyword evidence="2" id="KW-1185">Reference proteome</keyword>
<reference evidence="1" key="1">
    <citation type="submission" date="2021-10" db="EMBL/GenBank/DDBJ databases">
        <title>Melipona bicolor Genome sequencing and assembly.</title>
        <authorList>
            <person name="Araujo N.S."/>
            <person name="Arias M.C."/>
        </authorList>
    </citation>
    <scope>NUCLEOTIDE SEQUENCE</scope>
    <source>
        <strain evidence="1">USP_2M_L1-L4_2017</strain>
        <tissue evidence="1">Whole body</tissue>
    </source>
</reference>
<evidence type="ECO:0000313" key="1">
    <source>
        <dbReference type="EMBL" id="KAK1134875.1"/>
    </source>
</evidence>
<gene>
    <name evidence="1" type="ORF">K0M31_007643</name>
</gene>
<evidence type="ECO:0000313" key="2">
    <source>
        <dbReference type="Proteomes" id="UP001177670"/>
    </source>
</evidence>